<comment type="similarity">
    <text evidence="1">Belongs to the peptidase M17 family.</text>
</comment>
<dbReference type="GO" id="GO:0030145">
    <property type="term" value="F:manganese ion binding"/>
    <property type="evidence" value="ECO:0007669"/>
    <property type="project" value="InterPro"/>
</dbReference>
<dbReference type="PANTHER" id="PTHR11963">
    <property type="entry name" value="LEUCINE AMINOPEPTIDASE-RELATED"/>
    <property type="match status" value="1"/>
</dbReference>
<dbReference type="OrthoDB" id="412814at2759"/>
<dbReference type="Proteomes" id="UP000011087">
    <property type="component" value="Unassembled WGS sequence"/>
</dbReference>
<dbReference type="KEGG" id="gtt:GUITHDRAFT_160564"/>
<evidence type="ECO:0000313" key="8">
    <source>
        <dbReference type="Proteomes" id="UP000011087"/>
    </source>
</evidence>
<organism evidence="6">
    <name type="scientific">Guillardia theta (strain CCMP2712)</name>
    <name type="common">Cryptophyte</name>
    <dbReference type="NCBI Taxonomy" id="905079"/>
    <lineage>
        <taxon>Eukaryota</taxon>
        <taxon>Cryptophyceae</taxon>
        <taxon>Pyrenomonadales</taxon>
        <taxon>Geminigeraceae</taxon>
        <taxon>Guillardia</taxon>
    </lineage>
</organism>
<dbReference type="InterPro" id="IPR041417">
    <property type="entry name" value="NPEPL1_N"/>
</dbReference>
<dbReference type="OMA" id="CFPVVYC"/>
<dbReference type="InterPro" id="IPR011356">
    <property type="entry name" value="Leucine_aapep/pepB"/>
</dbReference>
<dbReference type="HOGENOM" id="CLU_013734_3_1_1"/>
<dbReference type="AlphaFoldDB" id="L1K279"/>
<dbReference type="InterPro" id="IPR000819">
    <property type="entry name" value="Peptidase_M17_C"/>
</dbReference>
<reference evidence="6 8" key="1">
    <citation type="journal article" date="2012" name="Nature">
        <title>Algal genomes reveal evolutionary mosaicism and the fate of nucleomorphs.</title>
        <authorList>
            <consortium name="DOE Joint Genome Institute"/>
            <person name="Curtis B.A."/>
            <person name="Tanifuji G."/>
            <person name="Burki F."/>
            <person name="Gruber A."/>
            <person name="Irimia M."/>
            <person name="Maruyama S."/>
            <person name="Arias M.C."/>
            <person name="Ball S.G."/>
            <person name="Gile G.H."/>
            <person name="Hirakawa Y."/>
            <person name="Hopkins J.F."/>
            <person name="Kuo A."/>
            <person name="Rensing S.A."/>
            <person name="Schmutz J."/>
            <person name="Symeonidi A."/>
            <person name="Elias M."/>
            <person name="Eveleigh R.J."/>
            <person name="Herman E.K."/>
            <person name="Klute M.J."/>
            <person name="Nakayama T."/>
            <person name="Obornik M."/>
            <person name="Reyes-Prieto A."/>
            <person name="Armbrust E.V."/>
            <person name="Aves S.J."/>
            <person name="Beiko R.G."/>
            <person name="Coutinho P."/>
            <person name="Dacks J.B."/>
            <person name="Durnford D.G."/>
            <person name="Fast N.M."/>
            <person name="Green B.R."/>
            <person name="Grisdale C.J."/>
            <person name="Hempel F."/>
            <person name="Henrissat B."/>
            <person name="Hoppner M.P."/>
            <person name="Ishida K."/>
            <person name="Kim E."/>
            <person name="Koreny L."/>
            <person name="Kroth P.G."/>
            <person name="Liu Y."/>
            <person name="Malik S.B."/>
            <person name="Maier U.G."/>
            <person name="McRose D."/>
            <person name="Mock T."/>
            <person name="Neilson J.A."/>
            <person name="Onodera N.T."/>
            <person name="Poole A.M."/>
            <person name="Pritham E.J."/>
            <person name="Richards T.A."/>
            <person name="Rocap G."/>
            <person name="Roy S.W."/>
            <person name="Sarai C."/>
            <person name="Schaack S."/>
            <person name="Shirato S."/>
            <person name="Slamovits C.H."/>
            <person name="Spencer D.F."/>
            <person name="Suzuki S."/>
            <person name="Worden A.Z."/>
            <person name="Zauner S."/>
            <person name="Barry K."/>
            <person name="Bell C."/>
            <person name="Bharti A.K."/>
            <person name="Crow J.A."/>
            <person name="Grimwood J."/>
            <person name="Kramer R."/>
            <person name="Lindquist E."/>
            <person name="Lucas S."/>
            <person name="Salamov A."/>
            <person name="McFadden G.I."/>
            <person name="Lane C.E."/>
            <person name="Keeling P.J."/>
            <person name="Gray M.W."/>
            <person name="Grigoriev I.V."/>
            <person name="Archibald J.M."/>
        </authorList>
    </citation>
    <scope>NUCLEOTIDE SEQUENCE</scope>
    <source>
        <strain evidence="6 8">CCMP2712</strain>
    </source>
</reference>
<reference evidence="8" key="2">
    <citation type="submission" date="2012-11" db="EMBL/GenBank/DDBJ databases">
        <authorList>
            <person name="Kuo A."/>
            <person name="Curtis B.A."/>
            <person name="Tanifuji G."/>
            <person name="Burki F."/>
            <person name="Gruber A."/>
            <person name="Irimia M."/>
            <person name="Maruyama S."/>
            <person name="Arias M.C."/>
            <person name="Ball S.G."/>
            <person name="Gile G.H."/>
            <person name="Hirakawa Y."/>
            <person name="Hopkins J.F."/>
            <person name="Rensing S.A."/>
            <person name="Schmutz J."/>
            <person name="Symeonidi A."/>
            <person name="Elias M."/>
            <person name="Eveleigh R.J."/>
            <person name="Herman E.K."/>
            <person name="Klute M.J."/>
            <person name="Nakayama T."/>
            <person name="Obornik M."/>
            <person name="Reyes-Prieto A."/>
            <person name="Armbrust E.V."/>
            <person name="Aves S.J."/>
            <person name="Beiko R.G."/>
            <person name="Coutinho P."/>
            <person name="Dacks J.B."/>
            <person name="Durnford D.G."/>
            <person name="Fast N.M."/>
            <person name="Green B.R."/>
            <person name="Grisdale C."/>
            <person name="Hempe F."/>
            <person name="Henrissat B."/>
            <person name="Hoppner M.P."/>
            <person name="Ishida K.-I."/>
            <person name="Kim E."/>
            <person name="Koreny L."/>
            <person name="Kroth P.G."/>
            <person name="Liu Y."/>
            <person name="Malik S.-B."/>
            <person name="Maier U.G."/>
            <person name="McRose D."/>
            <person name="Mock T."/>
            <person name="Neilson J.A."/>
            <person name="Onodera N.T."/>
            <person name="Poole A.M."/>
            <person name="Pritham E.J."/>
            <person name="Richards T.A."/>
            <person name="Rocap G."/>
            <person name="Roy S.W."/>
            <person name="Sarai C."/>
            <person name="Schaack S."/>
            <person name="Shirato S."/>
            <person name="Slamovits C.H."/>
            <person name="Spencer D.F."/>
            <person name="Suzuki S."/>
            <person name="Worden A.Z."/>
            <person name="Zauner S."/>
            <person name="Barry K."/>
            <person name="Bell C."/>
            <person name="Bharti A.K."/>
            <person name="Crow J.A."/>
            <person name="Grimwood J."/>
            <person name="Kramer R."/>
            <person name="Lindquist E."/>
            <person name="Lucas S."/>
            <person name="Salamov A."/>
            <person name="McFadden G.I."/>
            <person name="Lane C.E."/>
            <person name="Keeling P.J."/>
            <person name="Gray M.W."/>
            <person name="Grigoriev I.V."/>
            <person name="Archibald J.M."/>
        </authorList>
    </citation>
    <scope>NUCLEOTIDE SEQUENCE</scope>
    <source>
        <strain evidence="8">CCMP2712</strain>
    </source>
</reference>
<dbReference type="PANTHER" id="PTHR11963:SF4">
    <property type="entry name" value="AMINOPEPTIDASE NPEPL1-RELATED"/>
    <property type="match status" value="1"/>
</dbReference>
<dbReference type="EnsemblProtists" id="EKX54931">
    <property type="protein sequence ID" value="EKX54931"/>
    <property type="gene ID" value="GUITHDRAFT_160564"/>
</dbReference>
<keyword evidence="8" id="KW-1185">Reference proteome</keyword>
<evidence type="ECO:0000256" key="4">
    <source>
        <dbReference type="ARBA" id="ARBA00022801"/>
    </source>
</evidence>
<feature type="domain" description="Cytosol aminopeptidase" evidence="5">
    <location>
        <begin position="344"/>
        <end position="351"/>
    </location>
</feature>
<reference evidence="7" key="3">
    <citation type="submission" date="2016-03" db="UniProtKB">
        <authorList>
            <consortium name="EnsemblProtists"/>
        </authorList>
    </citation>
    <scope>IDENTIFICATION</scope>
</reference>
<dbReference type="GeneID" id="17311465"/>
<dbReference type="SUPFAM" id="SSF53187">
    <property type="entry name" value="Zn-dependent exopeptidases"/>
    <property type="match status" value="1"/>
</dbReference>
<dbReference type="GO" id="GO:0006508">
    <property type="term" value="P:proteolysis"/>
    <property type="evidence" value="ECO:0007669"/>
    <property type="project" value="UniProtKB-KW"/>
</dbReference>
<gene>
    <name evidence="6" type="ORF">GUITHDRAFT_160564</name>
</gene>
<accession>L1K279</accession>
<dbReference type="GO" id="GO:0005737">
    <property type="term" value="C:cytoplasm"/>
    <property type="evidence" value="ECO:0007669"/>
    <property type="project" value="InterPro"/>
</dbReference>
<dbReference type="Gene3D" id="3.40.50.10590">
    <property type="entry name" value="Zn-dependent exopeptidases"/>
    <property type="match status" value="1"/>
</dbReference>
<dbReference type="PROSITE" id="PS00631">
    <property type="entry name" value="CYTOSOL_AP"/>
    <property type="match status" value="1"/>
</dbReference>
<dbReference type="STRING" id="905079.L1K279"/>
<dbReference type="PaxDb" id="55529-EKX54931"/>
<dbReference type="RefSeq" id="XP_005841911.1">
    <property type="nucleotide sequence ID" value="XM_005841854.1"/>
</dbReference>
<evidence type="ECO:0000313" key="7">
    <source>
        <dbReference type="EnsemblProtists" id="EKX54931"/>
    </source>
</evidence>
<dbReference type="Pfam" id="PF18295">
    <property type="entry name" value="Pdase_M17_N2"/>
    <property type="match status" value="1"/>
</dbReference>
<evidence type="ECO:0000256" key="3">
    <source>
        <dbReference type="ARBA" id="ARBA00022670"/>
    </source>
</evidence>
<dbReference type="Pfam" id="PF00883">
    <property type="entry name" value="Peptidase_M17"/>
    <property type="match status" value="1"/>
</dbReference>
<evidence type="ECO:0000313" key="6">
    <source>
        <dbReference type="EMBL" id="EKX54931.1"/>
    </source>
</evidence>
<dbReference type="eggNOG" id="KOG2597">
    <property type="taxonomic scope" value="Eukaryota"/>
</dbReference>
<keyword evidence="3" id="KW-0645">Protease</keyword>
<keyword evidence="4" id="KW-0378">Hydrolase</keyword>
<sequence length="496" mass="53043">MFVRAAAGGGSLEERACVVIGAPPTLQAPSLFQAAQSAVSPASEIDEASFANAVKGLDASDAGEVLPLLGKKLTVISLPTKHTRCNCPARPDKVPALLKPLLARKDTTVVVACPAEHVVALSAAVTRSCPPLFDMKSSQRKKPDLQVLVLVHKGQNFEVASEETVRQLNEMARAIRLAARLVDTPTNYMHTDAMIDEAKQVAQLDCKTGKVSMEVIRDRELQEKGFGGLWNVGKAAEHGPALVVLTYTPSDMPKDAQTVCWVGKGIVYDTGGLSIKGKSDMPSMKRDMGGSAAVLASFSAATQIGCKFKLVALLCLAENSVDSVSMRPDDIITMLSGKTVEVNNTDAEGRLVLADGVNYAASTFNPDVILDMATLTGAQCIATGKKHAAVLCNNTESEKKIVEAGIVTGDLVYPVVYCPEFFMEQAFRSEVADMKNSADDRSNALSSCAGHFIEAHLPESYKGVWIHIDMAKQVEENQRATGWGVSVLLKCFDIMN</sequence>
<dbReference type="MEROPS" id="M17.006"/>
<evidence type="ECO:0000256" key="2">
    <source>
        <dbReference type="ARBA" id="ARBA00022438"/>
    </source>
</evidence>
<dbReference type="PRINTS" id="PR00481">
    <property type="entry name" value="LAMNOPPTDASE"/>
</dbReference>
<dbReference type="EMBL" id="JH992966">
    <property type="protein sequence ID" value="EKX54931.1"/>
    <property type="molecule type" value="Genomic_DNA"/>
</dbReference>
<proteinExistence type="inferred from homology"/>
<protein>
    <recommendedName>
        <fullName evidence="5">Cytosol aminopeptidase domain-containing protein</fullName>
    </recommendedName>
</protein>
<evidence type="ECO:0000259" key="5">
    <source>
        <dbReference type="PROSITE" id="PS00631"/>
    </source>
</evidence>
<evidence type="ECO:0000256" key="1">
    <source>
        <dbReference type="ARBA" id="ARBA00009528"/>
    </source>
</evidence>
<dbReference type="Gene3D" id="3.40.630.10">
    <property type="entry name" value="Zn peptidases"/>
    <property type="match status" value="1"/>
</dbReference>
<keyword evidence="2" id="KW-0031">Aminopeptidase</keyword>
<dbReference type="GO" id="GO:0070006">
    <property type="term" value="F:metalloaminopeptidase activity"/>
    <property type="evidence" value="ECO:0007669"/>
    <property type="project" value="InterPro"/>
</dbReference>
<dbReference type="CDD" id="cd00433">
    <property type="entry name" value="Peptidase_M17"/>
    <property type="match status" value="1"/>
</dbReference>
<name>L1K279_GUITC</name>